<proteinExistence type="predicted"/>
<dbReference type="InterPro" id="IPR018060">
    <property type="entry name" value="HTH_AraC"/>
</dbReference>
<keyword evidence="3" id="KW-0804">Transcription</keyword>
<evidence type="ECO:0000259" key="4">
    <source>
        <dbReference type="PROSITE" id="PS01124"/>
    </source>
</evidence>
<organism evidence="5 6">
    <name type="scientific">Actinoplanes awajinensis subsp. mycoplanecinus</name>
    <dbReference type="NCBI Taxonomy" id="135947"/>
    <lineage>
        <taxon>Bacteria</taxon>
        <taxon>Bacillati</taxon>
        <taxon>Actinomycetota</taxon>
        <taxon>Actinomycetes</taxon>
        <taxon>Micromonosporales</taxon>
        <taxon>Micromonosporaceae</taxon>
        <taxon>Actinoplanes</taxon>
    </lineage>
</organism>
<evidence type="ECO:0000256" key="3">
    <source>
        <dbReference type="ARBA" id="ARBA00023163"/>
    </source>
</evidence>
<dbReference type="SUPFAM" id="SSF46689">
    <property type="entry name" value="Homeodomain-like"/>
    <property type="match status" value="2"/>
</dbReference>
<dbReference type="PANTHER" id="PTHR46796:SF12">
    <property type="entry name" value="HTH-TYPE DNA-BINDING TRANSCRIPTIONAL ACTIVATOR EUTR"/>
    <property type="match status" value="1"/>
</dbReference>
<evidence type="ECO:0000313" key="5">
    <source>
        <dbReference type="EMBL" id="KUL30819.1"/>
    </source>
</evidence>
<gene>
    <name evidence="5" type="ORF">ADL15_22895</name>
</gene>
<accession>A0A117MQW0</accession>
<sequence length="325" mass="34545">MTAAPEHAPVERTELELRELTEVQDLIGSRYVDVRPRPLDTARDLLFQSATATAGPLVVDSVTLRAAIEFDTDPIADPTVVCLFDGRYAAGRRGDLRRVGSGEAVLFPPGAPVTTRIDRIKHHVVKFPAATIIATVGRLGVEPAAFRFHGTAPVSAAMNQHWLATAAYLTRGLAGPEPPLAHPLVLTAAIATAAAATVAVFPNTTMTAGYTAGPGAAAPAVVRRAVAYIDAHAGEPITLADVATAAGIGVRGLQAAFARHRDSSPTGYLRRVRMERAHRDLQHGDRARGDTVAAIARRWGFATPGRFAADYHRLFGQPPSRTLRT</sequence>
<feature type="domain" description="HTH araC/xylS-type" evidence="4">
    <location>
        <begin position="223"/>
        <end position="325"/>
    </location>
</feature>
<dbReference type="InterPro" id="IPR050204">
    <property type="entry name" value="AraC_XylS_family_regulators"/>
</dbReference>
<dbReference type="PANTHER" id="PTHR46796">
    <property type="entry name" value="HTH-TYPE TRANSCRIPTIONAL ACTIVATOR RHAS-RELATED"/>
    <property type="match status" value="1"/>
</dbReference>
<dbReference type="InterPro" id="IPR009057">
    <property type="entry name" value="Homeodomain-like_sf"/>
</dbReference>
<dbReference type="EMBL" id="LLZH01000234">
    <property type="protein sequence ID" value="KUL30819.1"/>
    <property type="molecule type" value="Genomic_DNA"/>
</dbReference>
<name>A0A117MQW0_9ACTN</name>
<evidence type="ECO:0000313" key="6">
    <source>
        <dbReference type="Proteomes" id="UP000053244"/>
    </source>
</evidence>
<dbReference type="Gene3D" id="1.10.10.60">
    <property type="entry name" value="Homeodomain-like"/>
    <property type="match status" value="1"/>
</dbReference>
<dbReference type="AlphaFoldDB" id="A0A117MQW0"/>
<dbReference type="Proteomes" id="UP000053244">
    <property type="component" value="Unassembled WGS sequence"/>
</dbReference>
<dbReference type="RefSeq" id="WP_067694768.1">
    <property type="nucleotide sequence ID" value="NZ_LLZH01000234.1"/>
</dbReference>
<keyword evidence="2" id="KW-0238">DNA-binding</keyword>
<reference evidence="5 6" key="1">
    <citation type="submission" date="2015-10" db="EMBL/GenBank/DDBJ databases">
        <authorList>
            <person name="Gilbert D.G."/>
        </authorList>
    </citation>
    <scope>NUCLEOTIDE SEQUENCE [LARGE SCALE GENOMIC DNA]</scope>
    <source>
        <strain evidence="5 6">NRRL B-16712</strain>
    </source>
</reference>
<keyword evidence="6" id="KW-1185">Reference proteome</keyword>
<dbReference type="Pfam" id="PF12833">
    <property type="entry name" value="HTH_18"/>
    <property type="match status" value="1"/>
</dbReference>
<protein>
    <recommendedName>
        <fullName evidence="4">HTH araC/xylS-type domain-containing protein</fullName>
    </recommendedName>
</protein>
<evidence type="ECO:0000256" key="2">
    <source>
        <dbReference type="ARBA" id="ARBA00023125"/>
    </source>
</evidence>
<dbReference type="SMART" id="SM00342">
    <property type="entry name" value="HTH_ARAC"/>
    <property type="match status" value="1"/>
</dbReference>
<dbReference type="PROSITE" id="PS01124">
    <property type="entry name" value="HTH_ARAC_FAMILY_2"/>
    <property type="match status" value="1"/>
</dbReference>
<dbReference type="OrthoDB" id="5464689at2"/>
<comment type="caution">
    <text evidence="5">The sequence shown here is derived from an EMBL/GenBank/DDBJ whole genome shotgun (WGS) entry which is preliminary data.</text>
</comment>
<dbReference type="GO" id="GO:0043565">
    <property type="term" value="F:sequence-specific DNA binding"/>
    <property type="evidence" value="ECO:0007669"/>
    <property type="project" value="InterPro"/>
</dbReference>
<evidence type="ECO:0000256" key="1">
    <source>
        <dbReference type="ARBA" id="ARBA00023015"/>
    </source>
</evidence>
<dbReference type="GO" id="GO:0003700">
    <property type="term" value="F:DNA-binding transcription factor activity"/>
    <property type="evidence" value="ECO:0007669"/>
    <property type="project" value="InterPro"/>
</dbReference>
<keyword evidence="1" id="KW-0805">Transcription regulation</keyword>